<evidence type="ECO:0000256" key="5">
    <source>
        <dbReference type="SAM" id="Phobius"/>
    </source>
</evidence>
<name>A0A8S0W6Q4_CYCAE</name>
<evidence type="ECO:0000313" key="8">
    <source>
        <dbReference type="Proteomes" id="UP000467700"/>
    </source>
</evidence>
<evidence type="ECO:0000313" key="7">
    <source>
        <dbReference type="EMBL" id="CAA7264968.1"/>
    </source>
</evidence>
<evidence type="ECO:0000256" key="2">
    <source>
        <dbReference type="ARBA" id="ARBA00043996"/>
    </source>
</evidence>
<keyword evidence="1" id="KW-1015">Disulfide bond</keyword>
<dbReference type="InterPro" id="IPR002921">
    <property type="entry name" value="Fungal_lipase-type"/>
</dbReference>
<dbReference type="Gene3D" id="3.40.50.1820">
    <property type="entry name" value="alpha/beta hydrolase"/>
    <property type="match status" value="1"/>
</dbReference>
<keyword evidence="5" id="KW-1133">Transmembrane helix</keyword>
<dbReference type="GO" id="GO:0006629">
    <property type="term" value="P:lipid metabolic process"/>
    <property type="evidence" value="ECO:0007669"/>
    <property type="project" value="InterPro"/>
</dbReference>
<reference evidence="7 8" key="1">
    <citation type="submission" date="2020-01" db="EMBL/GenBank/DDBJ databases">
        <authorList>
            <person name="Gupta K D."/>
        </authorList>
    </citation>
    <scope>NUCLEOTIDE SEQUENCE [LARGE SCALE GENOMIC DNA]</scope>
</reference>
<feature type="transmembrane region" description="Helical" evidence="5">
    <location>
        <begin position="17"/>
        <end position="35"/>
    </location>
</feature>
<dbReference type="PANTHER" id="PTHR45856">
    <property type="entry name" value="ALPHA/BETA-HYDROLASES SUPERFAMILY PROTEIN"/>
    <property type="match status" value="1"/>
</dbReference>
<dbReference type="InterPro" id="IPR051218">
    <property type="entry name" value="Sec_MonoDiacylglyc_Lipase"/>
</dbReference>
<dbReference type="Proteomes" id="UP000467700">
    <property type="component" value="Unassembled WGS sequence"/>
</dbReference>
<evidence type="ECO:0000256" key="1">
    <source>
        <dbReference type="ARBA" id="ARBA00023157"/>
    </source>
</evidence>
<evidence type="ECO:0000259" key="6">
    <source>
        <dbReference type="Pfam" id="PF01764"/>
    </source>
</evidence>
<dbReference type="AlphaFoldDB" id="A0A8S0W6Q4"/>
<organism evidence="7 8">
    <name type="scientific">Cyclocybe aegerita</name>
    <name type="common">Black poplar mushroom</name>
    <name type="synonym">Agrocybe aegerita</name>
    <dbReference type="NCBI Taxonomy" id="1973307"/>
    <lineage>
        <taxon>Eukaryota</taxon>
        <taxon>Fungi</taxon>
        <taxon>Dikarya</taxon>
        <taxon>Basidiomycota</taxon>
        <taxon>Agaricomycotina</taxon>
        <taxon>Agaricomycetes</taxon>
        <taxon>Agaricomycetidae</taxon>
        <taxon>Agaricales</taxon>
        <taxon>Agaricineae</taxon>
        <taxon>Bolbitiaceae</taxon>
        <taxon>Cyclocybe</taxon>
    </lineage>
</organism>
<accession>A0A8S0W6Q4</accession>
<keyword evidence="5" id="KW-0812">Transmembrane</keyword>
<comment type="caution">
    <text evidence="7">The sequence shown here is derived from an EMBL/GenBank/DDBJ whole genome shotgun (WGS) entry which is preliminary data.</text>
</comment>
<evidence type="ECO:0000256" key="4">
    <source>
        <dbReference type="ARBA" id="ARBA00048461"/>
    </source>
</evidence>
<comment type="similarity">
    <text evidence="2">Belongs to the AB hydrolase superfamily. Lipase family. Class 3 subfamily.</text>
</comment>
<dbReference type="PANTHER" id="PTHR45856:SF25">
    <property type="entry name" value="FUNGAL LIPASE-LIKE DOMAIN-CONTAINING PROTEIN"/>
    <property type="match status" value="1"/>
</dbReference>
<evidence type="ECO:0000256" key="3">
    <source>
        <dbReference type="ARBA" id="ARBA00047591"/>
    </source>
</evidence>
<comment type="catalytic activity">
    <reaction evidence="3">
        <text>a diacylglycerol + H2O = a monoacylglycerol + a fatty acid + H(+)</text>
        <dbReference type="Rhea" id="RHEA:32731"/>
        <dbReference type="ChEBI" id="CHEBI:15377"/>
        <dbReference type="ChEBI" id="CHEBI:15378"/>
        <dbReference type="ChEBI" id="CHEBI:17408"/>
        <dbReference type="ChEBI" id="CHEBI:18035"/>
        <dbReference type="ChEBI" id="CHEBI:28868"/>
    </reaction>
</comment>
<dbReference type="Pfam" id="PF01764">
    <property type="entry name" value="Lipase_3"/>
    <property type="match status" value="1"/>
</dbReference>
<sequence>MHNTPTVYYETSRPSNFFFWSIILFSCQCDLLFLYNKMFSCVVQIHMKPPIPPKVTLIFPGHALGSLVLAFSITRPEMLFKTAFVSLFIYAVPSPVGAAPVAKLSKRQGITTLSTAAIQTFRPYTHFASTAFCKPSTTINWSCGVNCNANPDFIPTASGGDGASVQFWYVGYSPSLETVIVAHQGTDFSKVRAIATDVNIFMKNFDSTLFPGVSSSVKVHSGFANAQARTAATIRSAVETAISAHSAVKVTIVGHSLGAALALLDGVYLPLHITGVSFQVITYGMPRVGNQAFANYVDAHLSLTHINNREDIVPIVPGRFLGYHHPSGEVHILDNGQWVSCPGQDNTSTQCIVGAVPNIFASSPMDHIGPYDTITIGC</sequence>
<dbReference type="CDD" id="cd00519">
    <property type="entry name" value="Lipase_3"/>
    <property type="match status" value="1"/>
</dbReference>
<keyword evidence="5" id="KW-0472">Membrane</keyword>
<keyword evidence="8" id="KW-1185">Reference proteome</keyword>
<gene>
    <name evidence="7" type="ORF">AAE3_LOCUS7076</name>
</gene>
<protein>
    <recommendedName>
        <fullName evidence="6">Fungal lipase-type domain-containing protein</fullName>
    </recommendedName>
</protein>
<proteinExistence type="inferred from homology"/>
<dbReference type="InterPro" id="IPR029058">
    <property type="entry name" value="AB_hydrolase_fold"/>
</dbReference>
<feature type="transmembrane region" description="Helical" evidence="5">
    <location>
        <begin position="55"/>
        <end position="73"/>
    </location>
</feature>
<comment type="catalytic activity">
    <reaction evidence="4">
        <text>a monoacylglycerol + H2O = glycerol + a fatty acid + H(+)</text>
        <dbReference type="Rhea" id="RHEA:15245"/>
        <dbReference type="ChEBI" id="CHEBI:15377"/>
        <dbReference type="ChEBI" id="CHEBI:15378"/>
        <dbReference type="ChEBI" id="CHEBI:17408"/>
        <dbReference type="ChEBI" id="CHEBI:17754"/>
        <dbReference type="ChEBI" id="CHEBI:28868"/>
    </reaction>
</comment>
<feature type="domain" description="Fungal lipase-type" evidence="6">
    <location>
        <begin position="181"/>
        <end position="319"/>
    </location>
</feature>
<dbReference type="SUPFAM" id="SSF53474">
    <property type="entry name" value="alpha/beta-Hydrolases"/>
    <property type="match status" value="1"/>
</dbReference>
<dbReference type="EMBL" id="CACVBS010000046">
    <property type="protein sequence ID" value="CAA7264968.1"/>
    <property type="molecule type" value="Genomic_DNA"/>
</dbReference>
<dbReference type="OrthoDB" id="426718at2759"/>